<sequence length="325" mass="36756">MPVLNLTATAVHSYQRRKQCDELAATGYTVGLIILGLLTVIAGTFALWYKTNLAHSHKDVQEYMARCKDHRDLAKKAKTRFNLMLQMAHEEKAVLEKENQKLRRQICRIPTRVRTPAEKTRERNNFPTAAAPADKKPDVVMQQKQQKSKPTEDPDYWGVYDKAHPVDFVDITSPTRSMYCSGGSGDDHRGRAKTHQANETSGRQSRQSSRKPERNRQQKSRSRSQSQTPSERKGPSGRARCLTISTTASVKATTLPKPPVMPEAGKGLARTENTQRARLEKAKKSEIAWPFLGDDQEDLESHALLEYPTILVELNKLTLRKDPNE</sequence>
<feature type="region of interest" description="Disordered" evidence="1">
    <location>
        <begin position="254"/>
        <end position="281"/>
    </location>
</feature>
<evidence type="ECO:0000313" key="4">
    <source>
        <dbReference type="Proteomes" id="UP000717696"/>
    </source>
</evidence>
<feature type="region of interest" description="Disordered" evidence="1">
    <location>
        <begin position="113"/>
        <end position="158"/>
    </location>
</feature>
<feature type="region of interest" description="Disordered" evidence="1">
    <location>
        <begin position="179"/>
        <end position="241"/>
    </location>
</feature>
<organism evidence="3 4">
    <name type="scientific">Dactylonectria estremocensis</name>
    <dbReference type="NCBI Taxonomy" id="1079267"/>
    <lineage>
        <taxon>Eukaryota</taxon>
        <taxon>Fungi</taxon>
        <taxon>Dikarya</taxon>
        <taxon>Ascomycota</taxon>
        <taxon>Pezizomycotina</taxon>
        <taxon>Sordariomycetes</taxon>
        <taxon>Hypocreomycetidae</taxon>
        <taxon>Hypocreales</taxon>
        <taxon>Nectriaceae</taxon>
        <taxon>Dactylonectria</taxon>
    </lineage>
</organism>
<feature type="compositionally biased region" description="Basic and acidic residues" evidence="1">
    <location>
        <begin position="115"/>
        <end position="124"/>
    </location>
</feature>
<feature type="compositionally biased region" description="Polar residues" evidence="1">
    <location>
        <begin position="195"/>
        <end position="207"/>
    </location>
</feature>
<dbReference type="AlphaFoldDB" id="A0A9P9F6V7"/>
<accession>A0A9P9F6V7</accession>
<protein>
    <submittedName>
        <fullName evidence="3">Uncharacterized protein</fullName>
    </submittedName>
</protein>
<reference evidence="3" key="1">
    <citation type="journal article" date="2021" name="Nat. Commun.">
        <title>Genetic determinants of endophytism in the Arabidopsis root mycobiome.</title>
        <authorList>
            <person name="Mesny F."/>
            <person name="Miyauchi S."/>
            <person name="Thiergart T."/>
            <person name="Pickel B."/>
            <person name="Atanasova L."/>
            <person name="Karlsson M."/>
            <person name="Huettel B."/>
            <person name="Barry K.W."/>
            <person name="Haridas S."/>
            <person name="Chen C."/>
            <person name="Bauer D."/>
            <person name="Andreopoulos W."/>
            <person name="Pangilinan J."/>
            <person name="LaButti K."/>
            <person name="Riley R."/>
            <person name="Lipzen A."/>
            <person name="Clum A."/>
            <person name="Drula E."/>
            <person name="Henrissat B."/>
            <person name="Kohler A."/>
            <person name="Grigoriev I.V."/>
            <person name="Martin F.M."/>
            <person name="Hacquard S."/>
        </authorList>
    </citation>
    <scope>NUCLEOTIDE SEQUENCE</scope>
    <source>
        <strain evidence="3">MPI-CAGE-AT-0021</strain>
    </source>
</reference>
<dbReference type="Proteomes" id="UP000717696">
    <property type="component" value="Unassembled WGS sequence"/>
</dbReference>
<dbReference type="EMBL" id="JAGMUU010000004">
    <property type="protein sequence ID" value="KAH7155214.1"/>
    <property type="molecule type" value="Genomic_DNA"/>
</dbReference>
<gene>
    <name evidence="3" type="ORF">B0J13DRAFT_618682</name>
</gene>
<evidence type="ECO:0000256" key="2">
    <source>
        <dbReference type="SAM" id="Phobius"/>
    </source>
</evidence>
<proteinExistence type="predicted"/>
<evidence type="ECO:0000313" key="3">
    <source>
        <dbReference type="EMBL" id="KAH7155214.1"/>
    </source>
</evidence>
<keyword evidence="4" id="KW-1185">Reference proteome</keyword>
<keyword evidence="2" id="KW-0472">Membrane</keyword>
<dbReference type="OrthoDB" id="10535154at2759"/>
<keyword evidence="2" id="KW-0812">Transmembrane</keyword>
<evidence type="ECO:0000256" key="1">
    <source>
        <dbReference type="SAM" id="MobiDB-lite"/>
    </source>
</evidence>
<name>A0A9P9F6V7_9HYPO</name>
<feature type="transmembrane region" description="Helical" evidence="2">
    <location>
        <begin position="23"/>
        <end position="49"/>
    </location>
</feature>
<keyword evidence="2" id="KW-1133">Transmembrane helix</keyword>
<comment type="caution">
    <text evidence="3">The sequence shown here is derived from an EMBL/GenBank/DDBJ whole genome shotgun (WGS) entry which is preliminary data.</text>
</comment>